<evidence type="ECO:0000313" key="1">
    <source>
        <dbReference type="EMBL" id="EFJ51052.1"/>
    </source>
</evidence>
<dbReference type="Proteomes" id="UP000001058">
    <property type="component" value="Unassembled WGS sequence"/>
</dbReference>
<accession>D8TNU5</accession>
<evidence type="ECO:0000313" key="2">
    <source>
        <dbReference type="Proteomes" id="UP000001058"/>
    </source>
</evidence>
<sequence>MHSSLLHFPVNCCRNSNLGPPPSSLLEPFCHPSCETIAKIRERTRQAMLRVEVVDKLKEARARQISKPVEPGVR</sequence>
<dbReference type="InParanoid" id="D8TNU5"/>
<keyword evidence="2" id="KW-1185">Reference proteome</keyword>
<reference evidence="1 2" key="1">
    <citation type="journal article" date="2010" name="Science">
        <title>Genomic analysis of organismal complexity in the multicellular green alga Volvox carteri.</title>
        <authorList>
            <person name="Prochnik S.E."/>
            <person name="Umen J."/>
            <person name="Nedelcu A.M."/>
            <person name="Hallmann A."/>
            <person name="Miller S.M."/>
            <person name="Nishii I."/>
            <person name="Ferris P."/>
            <person name="Kuo A."/>
            <person name="Mitros T."/>
            <person name="Fritz-Laylin L.K."/>
            <person name="Hellsten U."/>
            <person name="Chapman J."/>
            <person name="Simakov O."/>
            <person name="Rensing S.A."/>
            <person name="Terry A."/>
            <person name="Pangilinan J."/>
            <person name="Kapitonov V."/>
            <person name="Jurka J."/>
            <person name="Salamov A."/>
            <person name="Shapiro H."/>
            <person name="Schmutz J."/>
            <person name="Grimwood J."/>
            <person name="Lindquist E."/>
            <person name="Lucas S."/>
            <person name="Grigoriev I.V."/>
            <person name="Schmitt R."/>
            <person name="Kirk D."/>
            <person name="Rokhsar D.S."/>
        </authorList>
    </citation>
    <scope>NUCLEOTIDE SEQUENCE [LARGE SCALE GENOMIC DNA]</scope>
    <source>
        <strain evidence="2">f. Nagariensis / Eve</strain>
    </source>
</reference>
<dbReference type="RefSeq" id="XP_002948064.1">
    <property type="nucleotide sequence ID" value="XM_002948018.1"/>
</dbReference>
<dbReference type="EMBL" id="GL378329">
    <property type="protein sequence ID" value="EFJ51052.1"/>
    <property type="molecule type" value="Genomic_DNA"/>
</dbReference>
<organism evidence="2">
    <name type="scientific">Volvox carteri f. nagariensis</name>
    <dbReference type="NCBI Taxonomy" id="3068"/>
    <lineage>
        <taxon>Eukaryota</taxon>
        <taxon>Viridiplantae</taxon>
        <taxon>Chlorophyta</taxon>
        <taxon>core chlorophytes</taxon>
        <taxon>Chlorophyceae</taxon>
        <taxon>CS clade</taxon>
        <taxon>Chlamydomonadales</taxon>
        <taxon>Volvocaceae</taxon>
        <taxon>Volvox</taxon>
    </lineage>
</organism>
<gene>
    <name evidence="1" type="ORF">VOLCADRAFT_116616</name>
</gene>
<dbReference type="GeneID" id="9621028"/>
<dbReference type="KEGG" id="vcn:VOLCADRAFT_116616"/>
<name>D8TNU5_VOLCA</name>
<proteinExistence type="predicted"/>
<feature type="non-terminal residue" evidence="1">
    <location>
        <position position="74"/>
    </location>
</feature>
<dbReference type="AlphaFoldDB" id="D8TNU5"/>
<dbReference type="OrthoDB" id="552528at2759"/>
<protein>
    <submittedName>
        <fullName evidence="1">Uncharacterized protein</fullName>
    </submittedName>
</protein>